<dbReference type="InterPro" id="IPR036249">
    <property type="entry name" value="Thioredoxin-like_sf"/>
</dbReference>
<accession>A0ABU2ZYD9</accession>
<gene>
    <name evidence="2" type="ORF">RM573_04950</name>
</gene>
<dbReference type="PANTHER" id="PTHR13887:SF41">
    <property type="entry name" value="THIOREDOXIN SUPERFAMILY PROTEIN"/>
    <property type="match status" value="1"/>
</dbReference>
<feature type="domain" description="DSBA-like thioredoxin" evidence="1">
    <location>
        <begin position="7"/>
        <end position="204"/>
    </location>
</feature>
<dbReference type="RefSeq" id="WP_311578116.1">
    <property type="nucleotide sequence ID" value="NZ_JAVRIF010000002.1"/>
</dbReference>
<dbReference type="Gene3D" id="3.40.30.10">
    <property type="entry name" value="Glutaredoxin"/>
    <property type="match status" value="1"/>
</dbReference>
<proteinExistence type="predicted"/>
<dbReference type="InterPro" id="IPR001853">
    <property type="entry name" value="DSBA-like_thioredoxin_dom"/>
</dbReference>
<comment type="caution">
    <text evidence="2">The sequence shown here is derived from an EMBL/GenBank/DDBJ whole genome shotgun (WGS) entry which is preliminary data.</text>
</comment>
<dbReference type="EMBL" id="JAVRIF010000002">
    <property type="protein sequence ID" value="MDT0602932.1"/>
    <property type="molecule type" value="Genomic_DNA"/>
</dbReference>
<evidence type="ECO:0000313" key="2">
    <source>
        <dbReference type="EMBL" id="MDT0602932.1"/>
    </source>
</evidence>
<protein>
    <submittedName>
        <fullName evidence="2">DsbA family protein</fullName>
    </submittedName>
</protein>
<dbReference type="Proteomes" id="UP001266357">
    <property type="component" value="Unassembled WGS sequence"/>
</dbReference>
<name>A0ABU2ZYD9_9GAMM</name>
<evidence type="ECO:0000259" key="1">
    <source>
        <dbReference type="Pfam" id="PF01323"/>
    </source>
</evidence>
<keyword evidence="3" id="KW-1185">Reference proteome</keyword>
<evidence type="ECO:0000313" key="3">
    <source>
        <dbReference type="Proteomes" id="UP001266357"/>
    </source>
</evidence>
<dbReference type="Pfam" id="PF01323">
    <property type="entry name" value="DSBA"/>
    <property type="match status" value="1"/>
</dbReference>
<dbReference type="PANTHER" id="PTHR13887">
    <property type="entry name" value="GLUTATHIONE S-TRANSFERASE KAPPA"/>
    <property type="match status" value="1"/>
</dbReference>
<dbReference type="SUPFAM" id="SSF52833">
    <property type="entry name" value="Thioredoxin-like"/>
    <property type="match status" value="1"/>
</dbReference>
<reference evidence="2 3" key="1">
    <citation type="submission" date="2023-09" db="EMBL/GenBank/DDBJ databases">
        <authorList>
            <person name="Rey-Velasco X."/>
        </authorList>
    </citation>
    <scope>NUCLEOTIDE SEQUENCE [LARGE SCALE GENOMIC DNA]</scope>
    <source>
        <strain evidence="2 3">W431</strain>
    </source>
</reference>
<sequence length="210" mass="23950">MSKPIKIEYFTDVLCVWAWVSQQRIERLEKLFGEQISFQFRYLDVFGDTQQKMQNQWAERGHYQGFAEHVKNSASCEPNAIINPKIWQEVQPTTSTTAHLILKAIELAYHADKSSEMALVFRKAFYIDALDISQLSILMQLVSEHGLETTLVQKFVENGQAIAALMTDYQYANQQSLKGSPTFIIDNSRQVLFGNVSDKVLQANISAHIS</sequence>
<organism evidence="2 3">
    <name type="scientific">Thalassotalea castellviae</name>
    <dbReference type="NCBI Taxonomy" id="3075612"/>
    <lineage>
        <taxon>Bacteria</taxon>
        <taxon>Pseudomonadati</taxon>
        <taxon>Pseudomonadota</taxon>
        <taxon>Gammaproteobacteria</taxon>
        <taxon>Alteromonadales</taxon>
        <taxon>Colwelliaceae</taxon>
        <taxon>Thalassotalea</taxon>
    </lineage>
</organism>